<dbReference type="SUPFAM" id="SSF52096">
    <property type="entry name" value="ClpP/crotonase"/>
    <property type="match status" value="2"/>
</dbReference>
<dbReference type="NCBIfam" id="TIGR00706">
    <property type="entry name" value="SppA_dom"/>
    <property type="match status" value="1"/>
</dbReference>
<gene>
    <name evidence="9" type="primary">sppA</name>
    <name evidence="9" type="ORF">DVK85_07960</name>
</gene>
<protein>
    <submittedName>
        <fullName evidence="9">Signal peptide peptidase SppA</fullName>
    </submittedName>
</protein>
<dbReference type="PIRSF" id="PIRSF001217">
    <property type="entry name" value="Protease_4_SppA"/>
    <property type="match status" value="1"/>
</dbReference>
<evidence type="ECO:0000256" key="7">
    <source>
        <dbReference type="PIRSR" id="PIRSR001217-1"/>
    </source>
</evidence>
<dbReference type="InterPro" id="IPR047272">
    <property type="entry name" value="S49_SppA_C"/>
</dbReference>
<keyword evidence="4" id="KW-0378">Hydrolase</keyword>
<dbReference type="InterPro" id="IPR047217">
    <property type="entry name" value="S49_SppA_67K_type_N"/>
</dbReference>
<accession>A0A345HC68</accession>
<dbReference type="RefSeq" id="WP_114677936.1">
    <property type="nucleotide sequence ID" value="NZ_CP031188.1"/>
</dbReference>
<evidence type="ECO:0000256" key="3">
    <source>
        <dbReference type="ARBA" id="ARBA00022670"/>
    </source>
</evidence>
<comment type="subcellular location">
    <subcellularLocation>
        <location evidence="1">Membrane</location>
    </subcellularLocation>
</comment>
<proteinExistence type="inferred from homology"/>
<dbReference type="InterPro" id="IPR029045">
    <property type="entry name" value="ClpP/crotonase-like_dom_sf"/>
</dbReference>
<dbReference type="PANTHER" id="PTHR33209:SF1">
    <property type="entry name" value="PEPTIDASE S49 DOMAIN-CONTAINING PROTEIN"/>
    <property type="match status" value="1"/>
</dbReference>
<dbReference type="KEGG" id="fat:DVK85_07960"/>
<evidence type="ECO:0000256" key="1">
    <source>
        <dbReference type="ARBA" id="ARBA00004370"/>
    </source>
</evidence>
<evidence type="ECO:0000256" key="4">
    <source>
        <dbReference type="ARBA" id="ARBA00022801"/>
    </source>
</evidence>
<dbReference type="Gene3D" id="6.20.330.10">
    <property type="match status" value="1"/>
</dbReference>
<evidence type="ECO:0000259" key="8">
    <source>
        <dbReference type="Pfam" id="PF01343"/>
    </source>
</evidence>
<dbReference type="CDD" id="cd07023">
    <property type="entry name" value="S49_Sppa_N_C"/>
    <property type="match status" value="1"/>
</dbReference>
<dbReference type="GO" id="GO:0016020">
    <property type="term" value="C:membrane"/>
    <property type="evidence" value="ECO:0007669"/>
    <property type="project" value="UniProtKB-SubCell"/>
</dbReference>
<dbReference type="Gene3D" id="3.90.226.10">
    <property type="entry name" value="2-enoyl-CoA Hydratase, Chain A, domain 1"/>
    <property type="match status" value="3"/>
</dbReference>
<keyword evidence="3" id="KW-0645">Protease</keyword>
<dbReference type="NCBIfam" id="TIGR00705">
    <property type="entry name" value="SppA_67K"/>
    <property type="match status" value="1"/>
</dbReference>
<organism evidence="9 10">
    <name type="scientific">Flavobacterium arcticum</name>
    <dbReference type="NCBI Taxonomy" id="1784713"/>
    <lineage>
        <taxon>Bacteria</taxon>
        <taxon>Pseudomonadati</taxon>
        <taxon>Bacteroidota</taxon>
        <taxon>Flavobacteriia</taxon>
        <taxon>Flavobacteriales</taxon>
        <taxon>Flavobacteriaceae</taxon>
        <taxon>Flavobacterium</taxon>
    </lineage>
</organism>
<keyword evidence="5" id="KW-0720">Serine protease</keyword>
<evidence type="ECO:0000256" key="2">
    <source>
        <dbReference type="ARBA" id="ARBA00008683"/>
    </source>
</evidence>
<feature type="domain" description="Peptidase S49" evidence="8">
    <location>
        <begin position="370"/>
        <end position="518"/>
    </location>
</feature>
<evidence type="ECO:0000256" key="6">
    <source>
        <dbReference type="ARBA" id="ARBA00023136"/>
    </source>
</evidence>
<reference evidence="9 10" key="1">
    <citation type="submission" date="2018-07" db="EMBL/GenBank/DDBJ databases">
        <title>Complete genome sequence of Flavobacterium arcticum type strain SM1502T.</title>
        <authorList>
            <person name="Li Y."/>
            <person name="Li D.-D."/>
        </authorList>
    </citation>
    <scope>NUCLEOTIDE SEQUENCE [LARGE SCALE GENOMIC DNA]</scope>
    <source>
        <strain evidence="9 10">SM1502</strain>
    </source>
</reference>
<name>A0A345HC68_9FLAO</name>
<feature type="active site" description="Proton donor/acceptor" evidence="7">
    <location>
        <position position="190"/>
    </location>
</feature>
<dbReference type="CDD" id="cd07018">
    <property type="entry name" value="S49_SppA_67K_type"/>
    <property type="match status" value="1"/>
</dbReference>
<dbReference type="GO" id="GO:0006465">
    <property type="term" value="P:signal peptide processing"/>
    <property type="evidence" value="ECO:0007669"/>
    <property type="project" value="InterPro"/>
</dbReference>
<keyword evidence="10" id="KW-1185">Reference proteome</keyword>
<comment type="similarity">
    <text evidence="2">Belongs to the peptidase S49 family.</text>
</comment>
<feature type="domain" description="Peptidase S49" evidence="8">
    <location>
        <begin position="122"/>
        <end position="271"/>
    </location>
</feature>
<dbReference type="InterPro" id="IPR004635">
    <property type="entry name" value="Pept_S49_SppA"/>
</dbReference>
<dbReference type="InterPro" id="IPR004634">
    <property type="entry name" value="Pept_S49_pIV"/>
</dbReference>
<dbReference type="GO" id="GO:0008236">
    <property type="term" value="F:serine-type peptidase activity"/>
    <property type="evidence" value="ECO:0007669"/>
    <property type="project" value="UniProtKB-KW"/>
</dbReference>
<dbReference type="AlphaFoldDB" id="A0A345HC68"/>
<dbReference type="Proteomes" id="UP000253951">
    <property type="component" value="Chromosome"/>
</dbReference>
<dbReference type="Pfam" id="PF01343">
    <property type="entry name" value="Peptidase_S49"/>
    <property type="match status" value="2"/>
</dbReference>
<evidence type="ECO:0000313" key="10">
    <source>
        <dbReference type="Proteomes" id="UP000253951"/>
    </source>
</evidence>
<dbReference type="PANTHER" id="PTHR33209">
    <property type="entry name" value="PROTEASE 4"/>
    <property type="match status" value="1"/>
</dbReference>
<dbReference type="InterPro" id="IPR002142">
    <property type="entry name" value="Peptidase_S49"/>
</dbReference>
<keyword evidence="6" id="KW-0472">Membrane</keyword>
<dbReference type="EMBL" id="CP031188">
    <property type="protein sequence ID" value="AXG74178.1"/>
    <property type="molecule type" value="Genomic_DNA"/>
</dbReference>
<dbReference type="OrthoDB" id="9764363at2"/>
<evidence type="ECO:0000256" key="5">
    <source>
        <dbReference type="ARBA" id="ARBA00022825"/>
    </source>
</evidence>
<sequence>MQFLKNVLSTVVGLFLFCLLFFLVIIIIGVAAGSGSDDVVTVKKNSVIELDISEVTNDYAGIFHSDDFSFLNSEPKEGLFDVLKAIDAAQTDDKIKGITLTNSTTTLGMAQNKALRDRLEAFKKSGKFIVAYSDTYSQADYYLTSVADTIYLNPVGEMEFKGLSSEVMFYKDLQEKTGIKMEVIRHGKFKAAVEPFLSNEMSPENREQISTLLNSVWGTIASEIAESRNIPLDSINSIADNLSARTPDMAKASKLIDKIGYIDEFQDGIRHALKIKKDEEINTVSILDYVEANQFKDLLSGAEDQIAIIYAQGEIGSGKGNLTSIGEISMRKALKAAADNDDIKAIVLRVNSPGGSALTSDLIWRDIELAKKKKPVVVSMGNLAASGGYYISCNADRIFTEPTTITGSIGVFGVLPNFTELSKNMGIHTEQVNTHKNSAGYSVFTPLEDNTREMIQQSVESVYDTFITRVANGRKMTKEQVDALGQGRVWSGTDAVKNGLADELGGLDDAIAYAAKLGKTENYSTKNYPEYERNLEDFFANASGLPFAQSKEEFIKEELGEENYQVIERIRRASQLRGTQVIMPYEITIR</sequence>
<feature type="active site" description="Nucleophile" evidence="7">
    <location>
        <position position="386"/>
    </location>
</feature>
<evidence type="ECO:0000313" key="9">
    <source>
        <dbReference type="EMBL" id="AXG74178.1"/>
    </source>
</evidence>